<dbReference type="AlphaFoldDB" id="A0A397TUM9"/>
<protein>
    <submittedName>
        <fullName evidence="1">Uncharacterized protein</fullName>
    </submittedName>
</protein>
<dbReference type="Proteomes" id="UP000266673">
    <property type="component" value="Unassembled WGS sequence"/>
</dbReference>
<comment type="caution">
    <text evidence="1">The sequence shown here is derived from an EMBL/GenBank/DDBJ whole genome shotgun (WGS) entry which is preliminary data.</text>
</comment>
<keyword evidence="2" id="KW-1185">Reference proteome</keyword>
<name>A0A397TUM9_9GLOM</name>
<sequence>MYEPDYENISSYLSDSEIYSTLTTVNELDKNFGDNCHNHASTSLPLEHENSYKDQNDYALISLPAQPPESYSMLTTMNKLELKNFCTDRASTSLEDFCTDHKNCASTSLQLQAYDMNSFNDKLDESDESDDLSDSLELFYGRTFNNWDEFMIWIDRFVLEKCFNYKIRTSEIVQDVMCRATYECSKSGSYVSQATSDPIKRHNTHSQ</sequence>
<evidence type="ECO:0000313" key="1">
    <source>
        <dbReference type="EMBL" id="RIB01121.1"/>
    </source>
</evidence>
<reference evidence="1 2" key="1">
    <citation type="submission" date="2018-06" db="EMBL/GenBank/DDBJ databases">
        <title>Comparative genomics reveals the genomic features of Rhizophagus irregularis, R. cerebriforme, R. diaphanum and Gigaspora rosea, and their symbiotic lifestyle signature.</title>
        <authorList>
            <person name="Morin E."/>
            <person name="San Clemente H."/>
            <person name="Chen E.C.H."/>
            <person name="De La Providencia I."/>
            <person name="Hainaut M."/>
            <person name="Kuo A."/>
            <person name="Kohler A."/>
            <person name="Murat C."/>
            <person name="Tang N."/>
            <person name="Roy S."/>
            <person name="Loubradou J."/>
            <person name="Henrissat B."/>
            <person name="Grigoriev I.V."/>
            <person name="Corradi N."/>
            <person name="Roux C."/>
            <person name="Martin F.M."/>
        </authorList>
    </citation>
    <scope>NUCLEOTIDE SEQUENCE [LARGE SCALE GENOMIC DNA]</scope>
    <source>
        <strain evidence="1 2">DAOM 194757</strain>
    </source>
</reference>
<proteinExistence type="predicted"/>
<dbReference type="OrthoDB" id="2382660at2759"/>
<gene>
    <name evidence="1" type="ORF">C2G38_2231796</name>
</gene>
<organism evidence="1 2">
    <name type="scientific">Gigaspora rosea</name>
    <dbReference type="NCBI Taxonomy" id="44941"/>
    <lineage>
        <taxon>Eukaryota</taxon>
        <taxon>Fungi</taxon>
        <taxon>Fungi incertae sedis</taxon>
        <taxon>Mucoromycota</taxon>
        <taxon>Glomeromycotina</taxon>
        <taxon>Glomeromycetes</taxon>
        <taxon>Diversisporales</taxon>
        <taxon>Gigasporaceae</taxon>
        <taxon>Gigaspora</taxon>
    </lineage>
</organism>
<accession>A0A397TUM9</accession>
<dbReference type="EMBL" id="QKWP01003310">
    <property type="protein sequence ID" value="RIB01121.1"/>
    <property type="molecule type" value="Genomic_DNA"/>
</dbReference>
<evidence type="ECO:0000313" key="2">
    <source>
        <dbReference type="Proteomes" id="UP000266673"/>
    </source>
</evidence>